<dbReference type="PANTHER" id="PTHR35010:SF2">
    <property type="entry name" value="BLL4672 PROTEIN"/>
    <property type="match status" value="1"/>
</dbReference>
<dbReference type="RefSeq" id="WP_329074886.1">
    <property type="nucleotide sequence ID" value="NZ_CP109495.1"/>
</dbReference>
<accession>A0ABZ2A1E5</accession>
<gene>
    <name evidence="2" type="ORF">OG442_06645</name>
</gene>
<dbReference type="EMBL" id="CP109495">
    <property type="protein sequence ID" value="WUX51244.1"/>
    <property type="molecule type" value="Genomic_DNA"/>
</dbReference>
<reference evidence="2" key="1">
    <citation type="submission" date="2022-10" db="EMBL/GenBank/DDBJ databases">
        <title>The complete genomes of actinobacterial strains from the NBC collection.</title>
        <authorList>
            <person name="Joergensen T.S."/>
            <person name="Alvarez Arevalo M."/>
            <person name="Sterndorff E.B."/>
            <person name="Faurdal D."/>
            <person name="Vuksanovic O."/>
            <person name="Mourched A.-S."/>
            <person name="Charusanti P."/>
            <person name="Shaw S."/>
            <person name="Blin K."/>
            <person name="Weber T."/>
        </authorList>
    </citation>
    <scope>NUCLEOTIDE SEQUENCE</scope>
    <source>
        <strain evidence="2">NBC_01432</strain>
    </source>
</reference>
<evidence type="ECO:0000313" key="2">
    <source>
        <dbReference type="EMBL" id="WUX51244.1"/>
    </source>
</evidence>
<dbReference type="InterPro" id="IPR010982">
    <property type="entry name" value="Lambda_DNA-bd_dom_sf"/>
</dbReference>
<dbReference type="Gene3D" id="3.30.450.180">
    <property type="match status" value="1"/>
</dbReference>
<evidence type="ECO:0000313" key="3">
    <source>
        <dbReference type="Proteomes" id="UP001432209"/>
    </source>
</evidence>
<keyword evidence="3" id="KW-1185">Reference proteome</keyword>
<dbReference type="Pfam" id="PF17765">
    <property type="entry name" value="MLTR_LBD"/>
    <property type="match status" value="1"/>
</dbReference>
<feature type="domain" description="MmyB-like transcription regulator ligand binding" evidence="1">
    <location>
        <begin position="110"/>
        <end position="264"/>
    </location>
</feature>
<name>A0ABZ2A1E5_STRNV</name>
<organism evidence="2 3">
    <name type="scientific">Streptomyces niveus</name>
    <name type="common">Streptomyces spheroides</name>
    <dbReference type="NCBI Taxonomy" id="193462"/>
    <lineage>
        <taxon>Bacteria</taxon>
        <taxon>Bacillati</taxon>
        <taxon>Actinomycetota</taxon>
        <taxon>Actinomycetes</taxon>
        <taxon>Kitasatosporales</taxon>
        <taxon>Streptomycetaceae</taxon>
        <taxon>Streptomyces</taxon>
    </lineage>
</organism>
<dbReference type="Proteomes" id="UP001432209">
    <property type="component" value="Chromosome"/>
</dbReference>
<dbReference type="PANTHER" id="PTHR35010">
    <property type="entry name" value="BLL4672 PROTEIN-RELATED"/>
    <property type="match status" value="1"/>
</dbReference>
<sequence>MGSDNGDRGGAGGIPAGHAYAGAMLLAWRQSAGERLGRPVTQADAAGAIGRSVRFYWELENGTAARPLSRHECEVLADTLLLDRDKRHALLLHNAGGFLCLPAAPAAQGVPEALRVLIDGQSSPTFLCDRYWNVLAYNPVMADWWPWVTRPGPNLLTWLLLDPEAREQYIDWDEHADRSIRLLRFALLGQPDNAVLARLVNDVCTDPDVLHLWQTTTEVAENRDGHIHRMRLPTLGGKTIEVVSHTLYPASLPGSRLIILTPRP</sequence>
<evidence type="ECO:0000259" key="1">
    <source>
        <dbReference type="Pfam" id="PF17765"/>
    </source>
</evidence>
<protein>
    <submittedName>
        <fullName evidence="2">Helix-turn-helix transcriptional regulator</fullName>
    </submittedName>
</protein>
<proteinExistence type="predicted"/>
<dbReference type="Gene3D" id="1.10.260.40">
    <property type="entry name" value="lambda repressor-like DNA-binding domains"/>
    <property type="match status" value="1"/>
</dbReference>
<dbReference type="InterPro" id="IPR041413">
    <property type="entry name" value="MLTR_LBD"/>
</dbReference>